<comment type="caution">
    <text evidence="1">The sequence shown here is derived from an EMBL/GenBank/DDBJ whole genome shotgun (WGS) entry which is preliminary data.</text>
</comment>
<keyword evidence="2" id="KW-1185">Reference proteome</keyword>
<evidence type="ECO:0000313" key="2">
    <source>
        <dbReference type="Proteomes" id="UP000029453"/>
    </source>
</evidence>
<evidence type="ECO:0000313" key="1">
    <source>
        <dbReference type="EMBL" id="GAC40774.1"/>
    </source>
</evidence>
<dbReference type="EMBL" id="BALG01000005">
    <property type="protein sequence ID" value="GAC40774.1"/>
    <property type="molecule type" value="Genomic_DNA"/>
</dbReference>
<reference evidence="1 2" key="1">
    <citation type="submission" date="2012-10" db="EMBL/GenBank/DDBJ databases">
        <title>Draft Genome Sequence of Paenibacillus popilliae ATCC 14706T.</title>
        <authorList>
            <person name="Iiyama K."/>
            <person name="Mori K."/>
            <person name="Mon H."/>
            <person name="Chieda Y."/>
            <person name="Lee J.M."/>
            <person name="Kusakabe T."/>
            <person name="Tashiro K."/>
            <person name="Asano S."/>
            <person name="Yasunaga-Aoki C."/>
            <person name="Shimizu S."/>
        </authorList>
    </citation>
    <scope>NUCLEOTIDE SEQUENCE [LARGE SCALE GENOMIC DNA]</scope>
    <source>
        <strain evidence="1 2">ATCC 14706</strain>
    </source>
</reference>
<proteinExistence type="predicted"/>
<dbReference type="GO" id="GO:0016740">
    <property type="term" value="F:transferase activity"/>
    <property type="evidence" value="ECO:0007669"/>
    <property type="project" value="UniProtKB-KW"/>
</dbReference>
<name>M9LXL8_PAEPP</name>
<accession>M9LXL8</accession>
<dbReference type="AlphaFoldDB" id="M9LXL8"/>
<sequence>MFIGMGSVGYAGEKQVKRLLPAIHRSELHAVYAALELLLPETFVKPQYLLPVGKAEEEVI</sequence>
<organism evidence="1 2">
    <name type="scientific">Paenibacillus popilliae ATCC 14706</name>
    <dbReference type="NCBI Taxonomy" id="1212764"/>
    <lineage>
        <taxon>Bacteria</taxon>
        <taxon>Bacillati</taxon>
        <taxon>Bacillota</taxon>
        <taxon>Bacilli</taxon>
        <taxon>Bacillales</taxon>
        <taxon>Paenibacillaceae</taxon>
        <taxon>Paenibacillus</taxon>
    </lineage>
</organism>
<gene>
    <name evidence="1" type="ORF">PPOP_0101</name>
</gene>
<keyword evidence="1" id="KW-0808">Transferase</keyword>
<protein>
    <submittedName>
        <fullName evidence="1">Predicted acetyltransferase</fullName>
    </submittedName>
</protein>
<dbReference type="Proteomes" id="UP000029453">
    <property type="component" value="Unassembled WGS sequence"/>
</dbReference>